<evidence type="ECO:0000256" key="1">
    <source>
        <dbReference type="ARBA" id="ARBA00004141"/>
    </source>
</evidence>
<dbReference type="EMBL" id="JADEWL010000013">
    <property type="protein sequence ID" value="MBE9212354.1"/>
    <property type="molecule type" value="Genomic_DNA"/>
</dbReference>
<feature type="transmembrane region" description="Helical" evidence="5">
    <location>
        <begin position="393"/>
        <end position="409"/>
    </location>
</feature>
<dbReference type="InterPro" id="IPR007016">
    <property type="entry name" value="O-antigen_ligase-rel_domated"/>
</dbReference>
<accession>A0A8J7JSB6</accession>
<dbReference type="RefSeq" id="WP_193918204.1">
    <property type="nucleotide sequence ID" value="NZ_JADEWL010000013.1"/>
</dbReference>
<sequence>MKPQNFEESLVWYVIIATYGIYALGLLFPIYSLLGWVLGGYVVFKILLQTEDIPPNEKVSIPWIIFLWGIYSLITLVATYAGISDFRLGTNVLLRSILGWLTSSTIIPLFLLSGCLNIRAKLIYRAVCILCLQSLIVIPIAYAAYYLNLPGILYSSPIERLIQNGPIFHNVGFYTSDYGADNVRLFLFTPWCPALALVSNVYFFIVLQESNKRWRYIGIVGAIAMNIVSLSRAGLVTLPMVLMIIWSLRNLTRPEIQITAGIISFIGGIFSTTLTNAATEFVDVFYSSRADSSRVRAALQRVAMDAWKEAPIWGHGTQKPGPPVLANLPIGSHHTWVGLLYTKGLVGFLALLVPVLCSFIDLLIKARHSRIAETALSILLVLIFFSFGEQIDILGYIFWPGLIIIGIAFQDNVRKPILF</sequence>
<feature type="transmembrane region" description="Helical" evidence="5">
    <location>
        <begin position="371"/>
        <end position="387"/>
    </location>
</feature>
<dbReference type="Pfam" id="PF04932">
    <property type="entry name" value="Wzy_C"/>
    <property type="match status" value="1"/>
</dbReference>
<feature type="transmembrane region" description="Helical" evidence="5">
    <location>
        <begin position="92"/>
        <end position="111"/>
    </location>
</feature>
<evidence type="ECO:0000313" key="7">
    <source>
        <dbReference type="EMBL" id="MBE9212354.1"/>
    </source>
</evidence>
<organism evidence="7 8">
    <name type="scientific">Plectonema cf. radiosum LEGE 06105</name>
    <dbReference type="NCBI Taxonomy" id="945769"/>
    <lineage>
        <taxon>Bacteria</taxon>
        <taxon>Bacillati</taxon>
        <taxon>Cyanobacteriota</taxon>
        <taxon>Cyanophyceae</taxon>
        <taxon>Oscillatoriophycideae</taxon>
        <taxon>Oscillatoriales</taxon>
        <taxon>Microcoleaceae</taxon>
        <taxon>Plectonema</taxon>
    </lineage>
</organism>
<feature type="domain" description="O-antigen ligase-related" evidence="6">
    <location>
        <begin position="219"/>
        <end position="352"/>
    </location>
</feature>
<dbReference type="PANTHER" id="PTHR37422:SF13">
    <property type="entry name" value="LIPOPOLYSACCHARIDE BIOSYNTHESIS PROTEIN PA4999-RELATED"/>
    <property type="match status" value="1"/>
</dbReference>
<dbReference type="InterPro" id="IPR051533">
    <property type="entry name" value="WaaL-like"/>
</dbReference>
<feature type="transmembrane region" description="Helical" evidence="5">
    <location>
        <begin position="185"/>
        <end position="207"/>
    </location>
</feature>
<evidence type="ECO:0000313" key="8">
    <source>
        <dbReference type="Proteomes" id="UP000620559"/>
    </source>
</evidence>
<feature type="transmembrane region" description="Helical" evidence="5">
    <location>
        <begin position="12"/>
        <end position="38"/>
    </location>
</feature>
<gene>
    <name evidence="7" type="ORF">IQ247_06465</name>
</gene>
<keyword evidence="7" id="KW-0436">Ligase</keyword>
<keyword evidence="4 5" id="KW-0472">Membrane</keyword>
<dbReference type="AlphaFoldDB" id="A0A8J7JSB6"/>
<comment type="caution">
    <text evidence="7">The sequence shown here is derived from an EMBL/GenBank/DDBJ whole genome shotgun (WGS) entry which is preliminary data.</text>
</comment>
<dbReference type="PANTHER" id="PTHR37422">
    <property type="entry name" value="TEICHURONIC ACID BIOSYNTHESIS PROTEIN TUAE"/>
    <property type="match status" value="1"/>
</dbReference>
<dbReference type="GO" id="GO:0016874">
    <property type="term" value="F:ligase activity"/>
    <property type="evidence" value="ECO:0007669"/>
    <property type="project" value="UniProtKB-KW"/>
</dbReference>
<feature type="transmembrane region" description="Helical" evidence="5">
    <location>
        <begin position="123"/>
        <end position="147"/>
    </location>
</feature>
<dbReference type="Proteomes" id="UP000620559">
    <property type="component" value="Unassembled WGS sequence"/>
</dbReference>
<keyword evidence="8" id="KW-1185">Reference proteome</keyword>
<name>A0A8J7JSB6_9CYAN</name>
<feature type="transmembrane region" description="Helical" evidence="5">
    <location>
        <begin position="219"/>
        <end position="246"/>
    </location>
</feature>
<keyword evidence="2 5" id="KW-0812">Transmembrane</keyword>
<keyword evidence="3 5" id="KW-1133">Transmembrane helix</keyword>
<proteinExistence type="predicted"/>
<evidence type="ECO:0000256" key="5">
    <source>
        <dbReference type="SAM" id="Phobius"/>
    </source>
</evidence>
<feature type="transmembrane region" description="Helical" evidence="5">
    <location>
        <begin position="59"/>
        <end position="80"/>
    </location>
</feature>
<feature type="transmembrane region" description="Helical" evidence="5">
    <location>
        <begin position="345"/>
        <end position="364"/>
    </location>
</feature>
<evidence type="ECO:0000259" key="6">
    <source>
        <dbReference type="Pfam" id="PF04932"/>
    </source>
</evidence>
<reference evidence="7" key="1">
    <citation type="submission" date="2020-10" db="EMBL/GenBank/DDBJ databases">
        <authorList>
            <person name="Castelo-Branco R."/>
            <person name="Eusebio N."/>
            <person name="Adriana R."/>
            <person name="Vieira A."/>
            <person name="Brugerolle De Fraissinette N."/>
            <person name="Rezende De Castro R."/>
            <person name="Schneider M.P."/>
            <person name="Vasconcelos V."/>
            <person name="Leao P.N."/>
        </authorList>
    </citation>
    <scope>NUCLEOTIDE SEQUENCE</scope>
    <source>
        <strain evidence="7">LEGE 06105</strain>
    </source>
</reference>
<comment type="subcellular location">
    <subcellularLocation>
        <location evidence="1">Membrane</location>
        <topology evidence="1">Multi-pass membrane protein</topology>
    </subcellularLocation>
</comment>
<evidence type="ECO:0000256" key="3">
    <source>
        <dbReference type="ARBA" id="ARBA00022989"/>
    </source>
</evidence>
<protein>
    <submittedName>
        <fullName evidence="7">O-antigen ligase family protein</fullName>
    </submittedName>
</protein>
<evidence type="ECO:0000256" key="2">
    <source>
        <dbReference type="ARBA" id="ARBA00022692"/>
    </source>
</evidence>
<dbReference type="GO" id="GO:0016020">
    <property type="term" value="C:membrane"/>
    <property type="evidence" value="ECO:0007669"/>
    <property type="project" value="UniProtKB-SubCell"/>
</dbReference>
<evidence type="ECO:0000256" key="4">
    <source>
        <dbReference type="ARBA" id="ARBA00023136"/>
    </source>
</evidence>